<protein>
    <recommendedName>
        <fullName evidence="3">DUF763 domain-containing protein</fullName>
    </recommendedName>
</protein>
<dbReference type="AlphaFoldDB" id="D6GUU7"/>
<dbReference type="EMBL" id="GG745548">
    <property type="protein sequence ID" value="EFD92991.1"/>
    <property type="molecule type" value="Genomic_DNA"/>
</dbReference>
<accession>D6GUU7</accession>
<dbReference type="PANTHER" id="PTHR38597:SF1">
    <property type="entry name" value="BLL3834 PROTEIN"/>
    <property type="match status" value="1"/>
</dbReference>
<dbReference type="InterPro" id="IPR008482">
    <property type="entry name" value="DUF763"/>
</dbReference>
<evidence type="ECO:0008006" key="3">
    <source>
        <dbReference type="Google" id="ProtNLM"/>
    </source>
</evidence>
<organism evidence="1 2">
    <name type="scientific">Candidatus Parvarchaeum acidophilus ARMAN-5</name>
    <dbReference type="NCBI Taxonomy" id="662762"/>
    <lineage>
        <taxon>Archaea</taxon>
        <taxon>Candidatus Parvarchaeota</taxon>
        <taxon>Candidatus Parvarchaeum</taxon>
    </lineage>
</organism>
<evidence type="ECO:0000313" key="2">
    <source>
        <dbReference type="Proteomes" id="UP000009376"/>
    </source>
</evidence>
<gene>
    <name evidence="1" type="ORF">BJBARM5_0245</name>
</gene>
<dbReference type="Pfam" id="PF05559">
    <property type="entry name" value="DUF763"/>
    <property type="match status" value="1"/>
</dbReference>
<name>D6GUU7_PARA5</name>
<dbReference type="PANTHER" id="PTHR38597">
    <property type="entry name" value="BLL3834 PROTEIN"/>
    <property type="match status" value="1"/>
</dbReference>
<sequence>MVGIADLPLHYGHVPDYLLRIMKDMCDSIVHTMIYEFGEDKLLERLSNPLWFQALNNAIGMDWDSSGSTTVLLALLKQILNKKSDIFVLGGKGKHSLGVQEESGSIPASFDIDPKDVKDNSVLSAKVDTVLLQDGYNLYIHYMLVSKSGKWLVVQQGMNPNTRFARRYHLSEVDNFECEPNSSISGVIGRAVNIIQKDSSDVRKLFLELINSDRNTLLRDYSKAMNNLKGNTTLELTESNASIYGFDRVKKLNYYKPVNIHLLKRNLEKIKADSLSSISDTLLNGMTASTARAIFLISDLIYNEPPSFQDPVNYPYDPFKYSFLIGGKDGIPYPINSKMAYSVIDTMKGIVMKTKLGEKSKNRAIFRLESLTKH</sequence>
<reference evidence="1 2" key="1">
    <citation type="journal article" date="2010" name="Proc. Natl. Acad. Sci. U.S.A.">
        <title>Enigmatic, ultrasmall, uncultivated Archaea.</title>
        <authorList>
            <person name="Baker B.J."/>
            <person name="Comolli L.R."/>
            <person name="Dick G.J."/>
            <person name="Hauser L.J."/>
            <person name="Hyatt D."/>
            <person name="Dill B.D."/>
            <person name="Land M.L."/>
            <person name="Verberkmoes N.C."/>
            <person name="Hettich R.L."/>
            <person name="Banfield J.F."/>
        </authorList>
    </citation>
    <scope>NUCLEOTIDE SEQUENCE [LARGE SCALE GENOMIC DNA]</scope>
</reference>
<proteinExistence type="predicted"/>
<evidence type="ECO:0000313" key="1">
    <source>
        <dbReference type="EMBL" id="EFD92991.1"/>
    </source>
</evidence>
<dbReference type="Proteomes" id="UP000009376">
    <property type="component" value="Unassembled WGS sequence"/>
</dbReference>